<sequence length="1363" mass="154687">MNEFKKLVLLDLEDNIKRDVTDVDVDDILMRLISKNVINSEEQRAVLGGKNKISELIKILLSKTEGNWYEEFASALENDYSWISKNLRSRFDNEVTEKLDFYLHGRGNVPPLPQHNIRRTKYIQPLRDKIRNLKRNSYLVVHGLSGLGKTYLVVDALNDVGLLENSLNGCVYWMSVGDLRNEELDKIQCLQLQKKLCTMSNLVINPQRDLSPDELLLELKRHFSLKPNNSSLLILDKVRCSKVIEILSVGCKILITSQDRDVVKDPYHRDFYEISEGFSEQESVQLLSDFVLDGTKELAPPIRECATKIHRMWKGHPMIIRLIGGELSETKEESQRDVARWQVYEKTAQHGTNGNGARRRSAHEEQVKDIIELTTKKLKSDFKDRLFMLAVLVEDANITKEVLKILWDVESHEVEKTMNTLYRRSLVLRKYVDKLKQPVYGIHDIIMEYLKKSVSKSDLINMHKDLMKKIYKFCHGDFSTLPEDSYIFSYLCHHVENANMWNTYRDQFFPLRYLERKLKATGSGDLLLDLHKYQSGLENNNEYYRSKMENIKSLVNDSGWDIHQGDVDIVQCALLQPSKSYIYVEGTVIANSNESSSMVYFYPTPTGSGKKPRDLKGNFDNVQAVSLVASNSASLADGRLLIYPDPEGLIAEIDMHYKGKRRSFREISHVVMLKMSPLRDKFLSALDNGYINIWSMTTESTSAADTPPPSLKQKSHQPFFEDTRSTPCLSFRHKHRVICASFSSDGRLVVSASADNVVCVWSIEKNSLLHELKLHPSPSATACSFVCNDTMIVYGCTDFHLYFFELAHSHKFETKIDGNYGRLVNLLNTQGEGRKLIIVQEKSVVLMSWELERLSYRVEGHREMELKNMRRETIYSTVSPVKINCAAYHQNNLVLGTCNNGLILFDVLSHQFSYQILASEEIKAVDIVNSQVVLAQNKTVIMLWPEPNKKLVVKQVESASLGWNTHHQKPLSVHAVATSDGNIQVTVQNVFHDGKVIVDKLYPNTCFVRVCEQSDHVLIGTSTGVVALLDTVSSSIDTLFLLPSKITYLSVTMYENNHGRDYVYLATAKETDNSEVLVLKVRAVKKECKISSPVVKVFVHSQENCMIVTLRDSSILAWDLLSGCPPTSVVQGRVSAMISDASFSEEKSIIVLSDLENCFHQVHLKWPEKKQAAPYDSNHYSRLIIPKTNGTDVVDGMGSSPPLMDIVCGVSDTIPRSTLSWCCSMSPKGELVAIGHGECSVLVWNLKTKSTVFDFEVLPDRRRKVGQLQFSHNNVKMGKTQFELVLCVVTDCLSFYDLSSALNDNSRIGKRDSPERIGCVTASGNDIVEFSANSCFSKFCAFDISYSFFSWYVYGGKFKDIVL</sequence>
<name>A0A6P8ZDM7_THRPL</name>
<feature type="repeat" description="WD" evidence="4">
    <location>
        <begin position="730"/>
        <end position="771"/>
    </location>
</feature>
<dbReference type="InterPro" id="IPR041452">
    <property type="entry name" value="APAF1_C"/>
</dbReference>
<dbReference type="GO" id="GO:0006915">
    <property type="term" value="P:apoptotic process"/>
    <property type="evidence" value="ECO:0007669"/>
    <property type="project" value="UniProtKB-KW"/>
</dbReference>
<dbReference type="Gene3D" id="1.10.8.430">
    <property type="entry name" value="Helical domain of apoptotic protease-activating factors"/>
    <property type="match status" value="1"/>
</dbReference>
<keyword evidence="2" id="KW-0053">Apoptosis</keyword>
<accession>A0A6P8ZDM7</accession>
<dbReference type="Gene3D" id="2.130.10.10">
    <property type="entry name" value="YVTN repeat-like/Quinoprotein amine dehydrogenase"/>
    <property type="match status" value="3"/>
</dbReference>
<keyword evidence="1 4" id="KW-0853">WD repeat</keyword>
<evidence type="ECO:0000259" key="5">
    <source>
        <dbReference type="Pfam" id="PF00931"/>
    </source>
</evidence>
<dbReference type="InterPro" id="IPR011029">
    <property type="entry name" value="DEATH-like_dom_sf"/>
</dbReference>
<keyword evidence="3" id="KW-0677">Repeat</keyword>
<dbReference type="OrthoDB" id="1357022at2759"/>
<protein>
    <submittedName>
        <fullName evidence="9">Uncharacterized protein LOC117649237 isoform X1</fullName>
    </submittedName>
</protein>
<dbReference type="InterPro" id="IPR002182">
    <property type="entry name" value="NB-ARC"/>
</dbReference>
<dbReference type="GeneID" id="117649237"/>
<dbReference type="Proteomes" id="UP000515158">
    <property type="component" value="Unplaced"/>
</dbReference>
<dbReference type="SMART" id="SM00320">
    <property type="entry name" value="WD40"/>
    <property type="match status" value="6"/>
</dbReference>
<dbReference type="InterPro" id="IPR036322">
    <property type="entry name" value="WD40_repeat_dom_sf"/>
</dbReference>
<dbReference type="InterPro" id="IPR001680">
    <property type="entry name" value="WD40_rpt"/>
</dbReference>
<dbReference type="RefSeq" id="XP_034247697.1">
    <property type="nucleotide sequence ID" value="XM_034391806.1"/>
</dbReference>
<dbReference type="PROSITE" id="PS50294">
    <property type="entry name" value="WD_REPEATS_REGION"/>
    <property type="match status" value="1"/>
</dbReference>
<dbReference type="Pfam" id="PF00931">
    <property type="entry name" value="NB-ARC"/>
    <property type="match status" value="1"/>
</dbReference>
<dbReference type="GO" id="GO:0043531">
    <property type="term" value="F:ADP binding"/>
    <property type="evidence" value="ECO:0007669"/>
    <property type="project" value="InterPro"/>
</dbReference>
<evidence type="ECO:0000256" key="4">
    <source>
        <dbReference type="PROSITE-ProRule" id="PRU00221"/>
    </source>
</evidence>
<proteinExistence type="predicted"/>
<dbReference type="Gene3D" id="1.10.10.10">
    <property type="entry name" value="Winged helix-like DNA-binding domain superfamily/Winged helix DNA-binding domain"/>
    <property type="match status" value="1"/>
</dbReference>
<feature type="domain" description="Apoptotic protease-activating factor 1 winged-helix" evidence="7">
    <location>
        <begin position="387"/>
        <end position="450"/>
    </location>
</feature>
<gene>
    <name evidence="9" type="primary">LOC117649237</name>
</gene>
<keyword evidence="8" id="KW-1185">Reference proteome</keyword>
<dbReference type="InterPro" id="IPR027417">
    <property type="entry name" value="P-loop_NTPase"/>
</dbReference>
<dbReference type="GO" id="GO:0005829">
    <property type="term" value="C:cytosol"/>
    <property type="evidence" value="ECO:0007669"/>
    <property type="project" value="UniProtKB-ARBA"/>
</dbReference>
<dbReference type="InterPro" id="IPR015943">
    <property type="entry name" value="WD40/YVTN_repeat-like_dom_sf"/>
</dbReference>
<dbReference type="SUPFAM" id="SSF50978">
    <property type="entry name" value="WD40 repeat-like"/>
    <property type="match status" value="1"/>
</dbReference>
<evidence type="ECO:0000313" key="9">
    <source>
        <dbReference type="RefSeq" id="XP_034247697.1"/>
    </source>
</evidence>
<evidence type="ECO:0000256" key="1">
    <source>
        <dbReference type="ARBA" id="ARBA00022574"/>
    </source>
</evidence>
<dbReference type="SUPFAM" id="SSF52540">
    <property type="entry name" value="P-loop containing nucleoside triphosphate hydrolases"/>
    <property type="match status" value="1"/>
</dbReference>
<dbReference type="PANTHER" id="PTHR22845">
    <property type="entry name" value="APOPTOTIC PROTEASE-ACTIVATING FACTOR 1"/>
    <property type="match status" value="1"/>
</dbReference>
<dbReference type="KEGG" id="tpal:117649237"/>
<feature type="domain" description="APAF-1 helical" evidence="6">
    <location>
        <begin position="460"/>
        <end position="591"/>
    </location>
</feature>
<feature type="domain" description="NB-ARC" evidence="5">
    <location>
        <begin position="135"/>
        <end position="295"/>
    </location>
</feature>
<evidence type="ECO:0000313" key="8">
    <source>
        <dbReference type="Proteomes" id="UP000515158"/>
    </source>
</evidence>
<dbReference type="InterPro" id="IPR036388">
    <property type="entry name" value="WH-like_DNA-bd_sf"/>
</dbReference>
<dbReference type="Pfam" id="PF00400">
    <property type="entry name" value="WD40"/>
    <property type="match status" value="1"/>
</dbReference>
<reference evidence="9" key="1">
    <citation type="submission" date="2025-08" db="UniProtKB">
        <authorList>
            <consortium name="RefSeq"/>
        </authorList>
    </citation>
    <scope>IDENTIFICATION</scope>
    <source>
        <tissue evidence="9">Total insect</tissue>
    </source>
</reference>
<dbReference type="Gene3D" id="1.10.533.10">
    <property type="entry name" value="Death Domain, Fas"/>
    <property type="match status" value="1"/>
</dbReference>
<dbReference type="PROSITE" id="PS50082">
    <property type="entry name" value="WD_REPEATS_2"/>
    <property type="match status" value="1"/>
</dbReference>
<evidence type="ECO:0000259" key="7">
    <source>
        <dbReference type="Pfam" id="PF21296"/>
    </source>
</evidence>
<evidence type="ECO:0000259" key="6">
    <source>
        <dbReference type="Pfam" id="PF17908"/>
    </source>
</evidence>
<dbReference type="Gene3D" id="1.25.40.370">
    <property type="match status" value="1"/>
</dbReference>
<dbReference type="PANTHER" id="PTHR22845:SF5">
    <property type="entry name" value="APOPTOTIC PROTEASE-ACTIVATING FACTOR 1"/>
    <property type="match status" value="1"/>
</dbReference>
<dbReference type="Pfam" id="PF21296">
    <property type="entry name" value="WHD_APAF1"/>
    <property type="match status" value="1"/>
</dbReference>
<organism evidence="9">
    <name type="scientific">Thrips palmi</name>
    <name type="common">Melon thrips</name>
    <dbReference type="NCBI Taxonomy" id="161013"/>
    <lineage>
        <taxon>Eukaryota</taxon>
        <taxon>Metazoa</taxon>
        <taxon>Ecdysozoa</taxon>
        <taxon>Arthropoda</taxon>
        <taxon>Hexapoda</taxon>
        <taxon>Insecta</taxon>
        <taxon>Pterygota</taxon>
        <taxon>Neoptera</taxon>
        <taxon>Paraneoptera</taxon>
        <taxon>Thysanoptera</taxon>
        <taxon>Terebrantia</taxon>
        <taxon>Thripoidea</taxon>
        <taxon>Thripidae</taxon>
        <taxon>Thrips</taxon>
    </lineage>
</organism>
<evidence type="ECO:0000256" key="2">
    <source>
        <dbReference type="ARBA" id="ARBA00022703"/>
    </source>
</evidence>
<dbReference type="Gene3D" id="3.40.50.300">
    <property type="entry name" value="P-loop containing nucleotide triphosphate hydrolases"/>
    <property type="match status" value="1"/>
</dbReference>
<dbReference type="InParanoid" id="A0A6P8ZDM7"/>
<evidence type="ECO:0000256" key="3">
    <source>
        <dbReference type="ARBA" id="ARBA00022737"/>
    </source>
</evidence>
<dbReference type="CDD" id="cd01671">
    <property type="entry name" value="CARD"/>
    <property type="match status" value="1"/>
</dbReference>
<dbReference type="InterPro" id="IPR042197">
    <property type="entry name" value="Apaf_helical"/>
</dbReference>
<dbReference type="Pfam" id="PF17908">
    <property type="entry name" value="APAF1_C"/>
    <property type="match status" value="1"/>
</dbReference>
<dbReference type="InterPro" id="IPR048975">
    <property type="entry name" value="WHD_APAF1"/>
</dbReference>